<dbReference type="AlphaFoldDB" id="X1SPP9"/>
<comment type="caution">
    <text evidence="1">The sequence shown here is derived from an EMBL/GenBank/DDBJ whole genome shotgun (WGS) entry which is preliminary data.</text>
</comment>
<organism evidence="1">
    <name type="scientific">marine sediment metagenome</name>
    <dbReference type="NCBI Taxonomy" id="412755"/>
    <lineage>
        <taxon>unclassified sequences</taxon>
        <taxon>metagenomes</taxon>
        <taxon>ecological metagenomes</taxon>
    </lineage>
</organism>
<sequence>MKENLKTFSLEGKVAVITGGAGVLGSAIARGLGKAGAKIALCDIVNADKVAKQLQELQSPLYC</sequence>
<accession>X1SPP9</accession>
<dbReference type="Gene3D" id="3.40.50.720">
    <property type="entry name" value="NAD(P)-binding Rossmann-like Domain"/>
    <property type="match status" value="1"/>
</dbReference>
<dbReference type="InterPro" id="IPR002347">
    <property type="entry name" value="SDR_fam"/>
</dbReference>
<reference evidence="1" key="1">
    <citation type="journal article" date="2014" name="Front. Microbiol.">
        <title>High frequency of phylogenetically diverse reductive dehalogenase-homologous genes in deep subseafloor sedimentary metagenomes.</title>
        <authorList>
            <person name="Kawai M."/>
            <person name="Futagami T."/>
            <person name="Toyoda A."/>
            <person name="Takaki Y."/>
            <person name="Nishi S."/>
            <person name="Hori S."/>
            <person name="Arai W."/>
            <person name="Tsubouchi T."/>
            <person name="Morono Y."/>
            <person name="Uchiyama I."/>
            <person name="Ito T."/>
            <person name="Fujiyama A."/>
            <person name="Inagaki F."/>
            <person name="Takami H."/>
        </authorList>
    </citation>
    <scope>NUCLEOTIDE SEQUENCE</scope>
    <source>
        <strain evidence="1">Expedition CK06-06</strain>
    </source>
</reference>
<protein>
    <submittedName>
        <fullName evidence="1">Uncharacterized protein</fullName>
    </submittedName>
</protein>
<gene>
    <name evidence="1" type="ORF">S12H4_19070</name>
</gene>
<evidence type="ECO:0000313" key="1">
    <source>
        <dbReference type="EMBL" id="GAI81106.1"/>
    </source>
</evidence>
<name>X1SPP9_9ZZZZ</name>
<dbReference type="Pfam" id="PF00106">
    <property type="entry name" value="adh_short"/>
    <property type="match status" value="1"/>
</dbReference>
<dbReference type="EMBL" id="BARW01009489">
    <property type="protein sequence ID" value="GAI81106.1"/>
    <property type="molecule type" value="Genomic_DNA"/>
</dbReference>
<dbReference type="SUPFAM" id="SSF51735">
    <property type="entry name" value="NAD(P)-binding Rossmann-fold domains"/>
    <property type="match status" value="1"/>
</dbReference>
<proteinExistence type="predicted"/>
<dbReference type="InterPro" id="IPR036291">
    <property type="entry name" value="NAD(P)-bd_dom_sf"/>
</dbReference>